<evidence type="ECO:0000313" key="1">
    <source>
        <dbReference type="EMBL" id="KAF7769719.1"/>
    </source>
</evidence>
<comment type="caution">
    <text evidence="1">The sequence shown here is derived from an EMBL/GenBank/DDBJ whole genome shotgun (WGS) entry which is preliminary data.</text>
</comment>
<dbReference type="Proteomes" id="UP000016487">
    <property type="component" value="Unassembled WGS sequence"/>
</dbReference>
<organism evidence="1 2">
    <name type="scientific">Pseudoalteromonas citrea</name>
    <dbReference type="NCBI Taxonomy" id="43655"/>
    <lineage>
        <taxon>Bacteria</taxon>
        <taxon>Pseudomonadati</taxon>
        <taxon>Pseudomonadota</taxon>
        <taxon>Gammaproteobacteria</taxon>
        <taxon>Alteromonadales</taxon>
        <taxon>Pseudoalteromonadaceae</taxon>
        <taxon>Pseudoalteromonas</taxon>
    </lineage>
</organism>
<dbReference type="EMBL" id="AHBZ03000021">
    <property type="protein sequence ID" value="KAF7769719.1"/>
    <property type="molecule type" value="Genomic_DNA"/>
</dbReference>
<reference evidence="1" key="1">
    <citation type="journal article" date="2012" name="J. Bacteriol.">
        <title>Genome sequences of type strains of seven species of the marine bacterium Pseudoalteromonas.</title>
        <authorList>
            <person name="Xie B.B."/>
            <person name="Shu Y.L."/>
            <person name="Qin Q.L."/>
            <person name="Rong J.C."/>
            <person name="Zhang X.Y."/>
            <person name="Chen X.L."/>
            <person name="Shi M."/>
            <person name="He H.L."/>
            <person name="Zhou B.C."/>
            <person name="Zhang Y.Z."/>
        </authorList>
    </citation>
    <scope>NUCLEOTIDE SEQUENCE</scope>
    <source>
        <strain evidence="1">DSM 8771</strain>
    </source>
</reference>
<accession>A0AAD4FRB3</accession>
<evidence type="ECO:0000313" key="2">
    <source>
        <dbReference type="Proteomes" id="UP000016487"/>
    </source>
</evidence>
<sequence length="44" mass="5082">MCFVINPREAFDFFAPSSTAQGKNYVKQSEIKYQYNTNSDTPSR</sequence>
<gene>
    <name evidence="1" type="ORF">PCIT_a2610</name>
</gene>
<dbReference type="AlphaFoldDB" id="A0AAD4FRB3"/>
<protein>
    <submittedName>
        <fullName evidence="1">Uncharacterized protein</fullName>
    </submittedName>
</protein>
<proteinExistence type="predicted"/>
<reference evidence="1" key="2">
    <citation type="submission" date="2015-03" db="EMBL/GenBank/DDBJ databases">
        <title>Genome sequence of Pseudoalteromonas citrea.</title>
        <authorList>
            <person name="Xie B.-B."/>
            <person name="Rong J.-C."/>
            <person name="Qin Q.-L."/>
            <person name="Zhang Y.-Z."/>
        </authorList>
    </citation>
    <scope>NUCLEOTIDE SEQUENCE</scope>
    <source>
        <strain evidence="1">DSM 8771</strain>
    </source>
</reference>
<name>A0AAD4FRB3_9GAMM</name>